<organism evidence="11 12">
    <name type="scientific">Vannielia litorea</name>
    <dbReference type="NCBI Taxonomy" id="1217970"/>
    <lineage>
        <taxon>Bacteria</taxon>
        <taxon>Pseudomonadati</taxon>
        <taxon>Pseudomonadota</taxon>
        <taxon>Alphaproteobacteria</taxon>
        <taxon>Rhodobacterales</taxon>
        <taxon>Paracoccaceae</taxon>
        <taxon>Vannielia</taxon>
    </lineage>
</organism>
<dbReference type="Gene3D" id="3.40.630.10">
    <property type="entry name" value="Zn peptidases"/>
    <property type="match status" value="1"/>
</dbReference>
<keyword evidence="9" id="KW-0170">Cobalt</keyword>
<dbReference type="PANTHER" id="PTHR43808:SF31">
    <property type="entry name" value="N-ACETYL-L-CITRULLINE DEACETYLASE"/>
    <property type="match status" value="1"/>
</dbReference>
<evidence type="ECO:0000256" key="5">
    <source>
        <dbReference type="ARBA" id="ARBA00022605"/>
    </source>
</evidence>
<evidence type="ECO:0000256" key="3">
    <source>
        <dbReference type="ARBA" id="ARBA00022490"/>
    </source>
</evidence>
<dbReference type="PANTHER" id="PTHR43808">
    <property type="entry name" value="ACETYLORNITHINE DEACETYLASE"/>
    <property type="match status" value="1"/>
</dbReference>
<sequence>MTTLDETIALLGELVAYPTVSADSNLACIEALADRLESAGARVEVMKSESGEKANLYATLGPEVHGGILLSGHSDVVPVEGQNWSADPFAMTEREGRLYGRGTCDMKGFIAACVAMAPALAARITTRPLHFAFTHDEETGCIGAKSLAEQLKSREILPSVAIIGEPTSMRVVEGHKGCCEYTTRFQGRGGHGSNPAAGVNAVEYAARYIARLMELREALKARTPPQSRFEPPWTTINTGSLIGGFAHNVIPAEAEVQWEMRPVVDADAAFVRAEMQSYISEILLPEMQAVAPEATITTETIGDTPGLMPATEGEAAALACALTGSNGGALVPFNTEAGIFQKLGIDVVICGPGSIEQAHKPDEYLDISQLSQCLAMLERLGPRP</sequence>
<dbReference type="SUPFAM" id="SSF55031">
    <property type="entry name" value="Bacterial exopeptidase dimerisation domain"/>
    <property type="match status" value="1"/>
</dbReference>
<protein>
    <submittedName>
        <fullName evidence="11">Acetylornithine deacetylase</fullName>
    </submittedName>
</protein>
<evidence type="ECO:0000256" key="8">
    <source>
        <dbReference type="ARBA" id="ARBA00022833"/>
    </source>
</evidence>
<dbReference type="SUPFAM" id="SSF53187">
    <property type="entry name" value="Zn-dependent exopeptidases"/>
    <property type="match status" value="1"/>
</dbReference>
<keyword evidence="6" id="KW-0479">Metal-binding</keyword>
<evidence type="ECO:0000259" key="10">
    <source>
        <dbReference type="Pfam" id="PF07687"/>
    </source>
</evidence>
<comment type="similarity">
    <text evidence="2">Belongs to the peptidase M20A family. ArgE subfamily.</text>
</comment>
<dbReference type="Proteomes" id="UP000184932">
    <property type="component" value="Unassembled WGS sequence"/>
</dbReference>
<keyword evidence="4" id="KW-0055">Arginine biosynthesis</keyword>
<evidence type="ECO:0000256" key="6">
    <source>
        <dbReference type="ARBA" id="ARBA00022723"/>
    </source>
</evidence>
<evidence type="ECO:0000256" key="1">
    <source>
        <dbReference type="ARBA" id="ARBA00001947"/>
    </source>
</evidence>
<dbReference type="OrthoDB" id="9809784at2"/>
<dbReference type="InterPro" id="IPR010169">
    <property type="entry name" value="AcOrn-deacetyl"/>
</dbReference>
<evidence type="ECO:0000256" key="7">
    <source>
        <dbReference type="ARBA" id="ARBA00022801"/>
    </source>
</evidence>
<dbReference type="GO" id="GO:0008777">
    <property type="term" value="F:acetylornithine deacetylase activity"/>
    <property type="evidence" value="ECO:0007669"/>
    <property type="project" value="TreeGrafter"/>
</dbReference>
<evidence type="ECO:0000313" key="12">
    <source>
        <dbReference type="Proteomes" id="UP000184932"/>
    </source>
</evidence>
<dbReference type="CDD" id="cd03894">
    <property type="entry name" value="M20_ArgE"/>
    <property type="match status" value="1"/>
</dbReference>
<proteinExistence type="inferred from homology"/>
<comment type="cofactor">
    <cofactor evidence="1">
        <name>Zn(2+)</name>
        <dbReference type="ChEBI" id="CHEBI:29105"/>
    </cofactor>
</comment>
<dbReference type="GO" id="GO:0046872">
    <property type="term" value="F:metal ion binding"/>
    <property type="evidence" value="ECO:0007669"/>
    <property type="project" value="UniProtKB-KW"/>
</dbReference>
<dbReference type="EMBL" id="FSRL01000001">
    <property type="protein sequence ID" value="SIN99227.1"/>
    <property type="molecule type" value="Genomic_DNA"/>
</dbReference>
<dbReference type="NCBIfam" id="NF005710">
    <property type="entry name" value="PRK07522.1"/>
    <property type="match status" value="1"/>
</dbReference>
<keyword evidence="3" id="KW-0963">Cytoplasm</keyword>
<dbReference type="PROSITE" id="PS00759">
    <property type="entry name" value="ARGE_DAPE_CPG2_2"/>
    <property type="match status" value="1"/>
</dbReference>
<keyword evidence="7" id="KW-0378">Hydrolase</keyword>
<dbReference type="Pfam" id="PF07687">
    <property type="entry name" value="M20_dimer"/>
    <property type="match status" value="1"/>
</dbReference>
<evidence type="ECO:0000256" key="9">
    <source>
        <dbReference type="ARBA" id="ARBA00023285"/>
    </source>
</evidence>
<dbReference type="AlphaFoldDB" id="A0A1N6FVI7"/>
<evidence type="ECO:0000313" key="11">
    <source>
        <dbReference type="EMBL" id="SIN99227.1"/>
    </source>
</evidence>
<name>A0A1N6FVI7_9RHOB</name>
<dbReference type="NCBIfam" id="TIGR01892">
    <property type="entry name" value="AcOrn-deacetyl"/>
    <property type="match status" value="1"/>
</dbReference>
<dbReference type="InterPro" id="IPR002933">
    <property type="entry name" value="Peptidase_M20"/>
</dbReference>
<feature type="domain" description="Peptidase M20 dimerisation" evidence="10">
    <location>
        <begin position="174"/>
        <end position="284"/>
    </location>
</feature>
<keyword evidence="5" id="KW-0028">Amino-acid biosynthesis</keyword>
<accession>A0A1N6FVI7</accession>
<dbReference type="InterPro" id="IPR011650">
    <property type="entry name" value="Peptidase_M20_dimer"/>
</dbReference>
<dbReference type="InterPro" id="IPR036264">
    <property type="entry name" value="Bact_exopeptidase_dim_dom"/>
</dbReference>
<reference evidence="12" key="1">
    <citation type="submission" date="2016-11" db="EMBL/GenBank/DDBJ databases">
        <authorList>
            <person name="Varghese N."/>
            <person name="Submissions S."/>
        </authorList>
    </citation>
    <scope>NUCLEOTIDE SEQUENCE [LARGE SCALE GENOMIC DNA]</scope>
    <source>
        <strain evidence="12">DSM 29440</strain>
    </source>
</reference>
<keyword evidence="12" id="KW-1185">Reference proteome</keyword>
<dbReference type="STRING" id="1217970.SAMN05444002_1990"/>
<dbReference type="GO" id="GO:0006526">
    <property type="term" value="P:L-arginine biosynthetic process"/>
    <property type="evidence" value="ECO:0007669"/>
    <property type="project" value="UniProtKB-KW"/>
</dbReference>
<keyword evidence="8" id="KW-0862">Zinc</keyword>
<dbReference type="Gene3D" id="3.30.70.360">
    <property type="match status" value="1"/>
</dbReference>
<gene>
    <name evidence="11" type="ORF">SAMN05444002_1990</name>
</gene>
<evidence type="ECO:0000256" key="2">
    <source>
        <dbReference type="ARBA" id="ARBA00005691"/>
    </source>
</evidence>
<dbReference type="Pfam" id="PF01546">
    <property type="entry name" value="Peptidase_M20"/>
    <property type="match status" value="1"/>
</dbReference>
<evidence type="ECO:0000256" key="4">
    <source>
        <dbReference type="ARBA" id="ARBA00022571"/>
    </source>
</evidence>
<dbReference type="InterPro" id="IPR001261">
    <property type="entry name" value="ArgE/DapE_CS"/>
</dbReference>
<dbReference type="PROSITE" id="PS00758">
    <property type="entry name" value="ARGE_DAPE_CPG2_1"/>
    <property type="match status" value="1"/>
</dbReference>
<dbReference type="RefSeq" id="WP_074256065.1">
    <property type="nucleotide sequence ID" value="NZ_FSRL01000001.1"/>
</dbReference>
<dbReference type="InterPro" id="IPR050072">
    <property type="entry name" value="Peptidase_M20A"/>
</dbReference>